<protein>
    <submittedName>
        <fullName evidence="2">Leucine-rich repeat domain-containing protein</fullName>
    </submittedName>
</protein>
<evidence type="ECO:0000313" key="3">
    <source>
        <dbReference type="Proteomes" id="UP001207252"/>
    </source>
</evidence>
<feature type="signal peptide" evidence="1">
    <location>
        <begin position="1"/>
        <end position="22"/>
    </location>
</feature>
<dbReference type="Proteomes" id="UP001207252">
    <property type="component" value="Unassembled WGS sequence"/>
</dbReference>
<dbReference type="PROSITE" id="PS51257">
    <property type="entry name" value="PROKAR_LIPOPROTEIN"/>
    <property type="match status" value="1"/>
</dbReference>
<organism evidence="2 3">
    <name type="scientific">Ureaplasma zalophigenitalium</name>
    <dbReference type="NCBI Taxonomy" id="907723"/>
    <lineage>
        <taxon>Bacteria</taxon>
        <taxon>Bacillati</taxon>
        <taxon>Mycoplasmatota</taxon>
        <taxon>Mycoplasmoidales</taxon>
        <taxon>Mycoplasmoidaceae</taxon>
        <taxon>Ureaplasma</taxon>
    </lineage>
</organism>
<keyword evidence="3" id="KW-1185">Reference proteome</keyword>
<dbReference type="SUPFAM" id="SSF52058">
    <property type="entry name" value="L domain-like"/>
    <property type="match status" value="2"/>
</dbReference>
<dbReference type="PANTHER" id="PTHR45661:SF3">
    <property type="entry name" value="IG-LIKE DOMAIN-CONTAINING PROTEIN"/>
    <property type="match status" value="1"/>
</dbReference>
<evidence type="ECO:0000256" key="1">
    <source>
        <dbReference type="SAM" id="SignalP"/>
    </source>
</evidence>
<accession>A0ABT3BP46</accession>
<keyword evidence="1" id="KW-0732">Signal</keyword>
<feature type="chain" id="PRO_5047018942" evidence="1">
    <location>
        <begin position="23"/>
        <end position="856"/>
    </location>
</feature>
<dbReference type="RefSeq" id="WP_263817759.1">
    <property type="nucleotide sequence ID" value="NZ_JAOXHJ010000001.1"/>
</dbReference>
<reference evidence="2 3" key="1">
    <citation type="journal article" date="2020" name="Int. J. Syst. Evol. Microbiol.">
        <title>Ureaplasma miroungigenitalium sp. nov. isolated from northern elephant seals (Mirounga angustirostris) and Ureaplasma zalophigenitalium sp. nov. isolated from California sea lions (Zalophus californianus).</title>
        <authorList>
            <person name="Volokhov D.V."/>
            <person name="Gulland F.M."/>
            <person name="Gao Y."/>
            <person name="Chizhikov V.E."/>
        </authorList>
    </citation>
    <scope>NUCLEOTIDE SEQUENCE [LARGE SCALE GENOMIC DNA]</scope>
    <source>
        <strain evidence="2 3">CSL7644-GEN</strain>
    </source>
</reference>
<name>A0ABT3BP46_9BACT</name>
<evidence type="ECO:0000313" key="2">
    <source>
        <dbReference type="EMBL" id="MCV3753958.1"/>
    </source>
</evidence>
<dbReference type="Pfam" id="PF13306">
    <property type="entry name" value="LRR_5"/>
    <property type="match status" value="5"/>
</dbReference>
<proteinExistence type="predicted"/>
<dbReference type="InterPro" id="IPR032675">
    <property type="entry name" value="LRR_dom_sf"/>
</dbReference>
<gene>
    <name evidence="2" type="ORF">OF365_01070</name>
</gene>
<dbReference type="InterPro" id="IPR026906">
    <property type="entry name" value="LRR_5"/>
</dbReference>
<dbReference type="Gene3D" id="3.80.10.10">
    <property type="entry name" value="Ribonuclease Inhibitor"/>
    <property type="match status" value="5"/>
</dbReference>
<sequence length="856" mass="92967">MQKKKIWWAMATTALAIFVGLATFSCKNPNKETNKKEMKEFPETKEQPQPIEDLKFNGLVIDKSNLQHFIEDGFIEVVKSGSISNYALKKPIKNVSSIKWTLPNILIIYPKTNIVSLYMPNVIHIIDSAHISEGLCETLKSIHMPNLKVMLDKMNYPNLENVVMPNVEYIGSYSFLGTPYLTNLINSNPQKLAIVNGILFNGSQATGNLEIPESVKTIIESAFSLPRYGENPSAVYPCLKELKNVTIPHNCNLEPNIFSGCEGLVSVKMPNIIRISRSAFWRCKSLTKVDAPKVVLIEPGAFAECSSLTNINLPNLEILLGGVFDSCMNLTDINIPNASIVGVSTFSGCNSIVNINLPNATEIHHMAFNNCVALESVKIPKVQKIDNLAFGSCEKLTNILAPDAKNIAAGAFEKSLFEKQLMNLNNEKLIIFNGVLLNGKQASGVINIPQDVLSIADGAFDGCTNITKINAPSVTMIGAEAFSGCTNIVDVSLPNVHSIGSNAFSDCSSLINLEIPKVTTISQQAFRNCTKLNNLEMNKVNKIGADAFVNTPFIKNLIMNNKQHLAIVHNILIDGKQTSGAINIPENVTSIADSAFAGVDNITNLNAPKVLSIGYNAFEHCNSLINVNAPNLLSIDSQAFTGCKNLSHINAPNVLSIGLGAFSSSGLTDVNFPNVTSIESQAFSNCEKLWSVNIPQANSLGEGVFLGTKFLDNLISSSSTKLVIVNNVLIDGTHAVGEITIPENVTAIAPRAFERAKNITGVNAPEVVFIGDYAFATNIGIKKINIPKASIIGVRAFAYTLNLSKLNIPNVSSIGYNAFEFTPSLSFENINMPDAINRIEFEKIKAHLDWSAQDNM</sequence>
<comment type="caution">
    <text evidence="2">The sequence shown here is derived from an EMBL/GenBank/DDBJ whole genome shotgun (WGS) entry which is preliminary data.</text>
</comment>
<dbReference type="InterPro" id="IPR053139">
    <property type="entry name" value="Surface_bspA-like"/>
</dbReference>
<dbReference type="EMBL" id="JAOXHJ010000001">
    <property type="protein sequence ID" value="MCV3753958.1"/>
    <property type="molecule type" value="Genomic_DNA"/>
</dbReference>
<dbReference type="PANTHER" id="PTHR45661">
    <property type="entry name" value="SURFACE ANTIGEN"/>
    <property type="match status" value="1"/>
</dbReference>